<feature type="site" description="Electron transfer via tryptophanyl radical" evidence="13">
    <location>
        <position position="381"/>
    </location>
</feature>
<evidence type="ECO:0000313" key="16">
    <source>
        <dbReference type="EMBL" id="OFC71413.1"/>
    </source>
</evidence>
<dbReference type="GO" id="GO:0009416">
    <property type="term" value="P:response to light stimulus"/>
    <property type="evidence" value="ECO:0007669"/>
    <property type="project" value="TreeGrafter"/>
</dbReference>
<dbReference type="EC" id="4.1.99.3" evidence="3"/>
<dbReference type="GO" id="GO:0003677">
    <property type="term" value="F:DNA binding"/>
    <property type="evidence" value="ECO:0007669"/>
    <property type="project" value="TreeGrafter"/>
</dbReference>
<dbReference type="Pfam" id="PF03441">
    <property type="entry name" value="FAD_binding_7"/>
    <property type="match status" value="1"/>
</dbReference>
<protein>
    <recommendedName>
        <fullName evidence="4">Deoxyribodipyrimidine photo-lyase</fullName>
        <ecNumber evidence="3">4.1.99.3</ecNumber>
    </recommendedName>
    <alternativeName>
        <fullName evidence="8">DNA photolyase</fullName>
    </alternativeName>
    <alternativeName>
        <fullName evidence="11">Photoreactivating enzyme</fullName>
    </alternativeName>
</protein>
<dbReference type="EMBL" id="MDHN01000014">
    <property type="protein sequence ID" value="OFC71413.1"/>
    <property type="molecule type" value="Genomic_DNA"/>
</dbReference>
<dbReference type="RefSeq" id="WP_070124628.1">
    <property type="nucleotide sequence ID" value="NZ_MDHN01000014.1"/>
</dbReference>
<dbReference type="Pfam" id="PF00875">
    <property type="entry name" value="DNA_photolyase"/>
    <property type="match status" value="1"/>
</dbReference>
<dbReference type="InterPro" id="IPR002081">
    <property type="entry name" value="Cryptochrome/DNA_photolyase_1"/>
</dbReference>
<evidence type="ECO:0000256" key="4">
    <source>
        <dbReference type="ARBA" id="ARBA00014046"/>
    </source>
</evidence>
<dbReference type="InterPro" id="IPR006050">
    <property type="entry name" value="DNA_photolyase_N"/>
</dbReference>
<comment type="catalytic activity">
    <reaction evidence="9">
        <text>cyclobutadipyrimidine (in DNA) = 2 pyrimidine residues (in DNA).</text>
        <dbReference type="EC" id="4.1.99.3"/>
    </reaction>
</comment>
<keyword evidence="7 14" id="KW-0157">Chromophore</keyword>
<keyword evidence="17" id="KW-1185">Reference proteome</keyword>
<keyword evidence="5 12" id="KW-0285">Flavoprotein</keyword>
<dbReference type="Gene3D" id="3.40.50.620">
    <property type="entry name" value="HUPs"/>
    <property type="match status" value="1"/>
</dbReference>
<comment type="similarity">
    <text evidence="2">Belongs to the DNA photolyase class-1 family.</text>
</comment>
<evidence type="ECO:0000256" key="11">
    <source>
        <dbReference type="ARBA" id="ARBA00083107"/>
    </source>
</evidence>
<dbReference type="PROSITE" id="PS51645">
    <property type="entry name" value="PHR_CRY_ALPHA_BETA"/>
    <property type="match status" value="1"/>
</dbReference>
<name>A0A1E7ZD10_9ALTE</name>
<dbReference type="GO" id="GO:0071949">
    <property type="term" value="F:FAD binding"/>
    <property type="evidence" value="ECO:0007669"/>
    <property type="project" value="TreeGrafter"/>
</dbReference>
<dbReference type="InterPro" id="IPR014729">
    <property type="entry name" value="Rossmann-like_a/b/a_fold"/>
</dbReference>
<dbReference type="InterPro" id="IPR036155">
    <property type="entry name" value="Crypto/Photolyase_N_sf"/>
</dbReference>
<keyword evidence="6 12" id="KW-0274">FAD</keyword>
<comment type="function">
    <text evidence="10">Involved in repair of UV radiation-induced DNA damage. Catalyzes the light-dependent monomerization (300-600 nm) of cyclobutyl pyrimidine dimers (in cis-syn configuration), which are formed between adjacent bases on the same DNA strand upon exposure to ultraviolet radiation.</text>
</comment>
<evidence type="ECO:0000256" key="8">
    <source>
        <dbReference type="ARBA" id="ARBA00031671"/>
    </source>
</evidence>
<comment type="cofactor">
    <cofactor evidence="1">
        <name>(6R)-5,10-methylene-5,6,7,8-tetrahydrofolate</name>
        <dbReference type="ChEBI" id="CHEBI:15636"/>
    </cofactor>
</comment>
<evidence type="ECO:0000256" key="3">
    <source>
        <dbReference type="ARBA" id="ARBA00013149"/>
    </source>
</evidence>
<comment type="caution">
    <text evidence="16">The sequence shown here is derived from an EMBL/GenBank/DDBJ whole genome shotgun (WGS) entry which is preliminary data.</text>
</comment>
<keyword evidence="16" id="KW-0456">Lyase</keyword>
<evidence type="ECO:0000313" key="17">
    <source>
        <dbReference type="Proteomes" id="UP000175691"/>
    </source>
</evidence>
<evidence type="ECO:0000259" key="15">
    <source>
        <dbReference type="PROSITE" id="PS51645"/>
    </source>
</evidence>
<dbReference type="SUPFAM" id="SSF52425">
    <property type="entry name" value="Cryptochrome/photolyase, N-terminal domain"/>
    <property type="match status" value="1"/>
</dbReference>
<dbReference type="SUPFAM" id="SSF48173">
    <property type="entry name" value="Cryptochrome/photolyase FAD-binding domain"/>
    <property type="match status" value="1"/>
</dbReference>
<dbReference type="PRINTS" id="PR00147">
    <property type="entry name" value="DNAPHOTLYASE"/>
</dbReference>
<dbReference type="InterPro" id="IPR018394">
    <property type="entry name" value="DNA_photolyase_1_CS_C"/>
</dbReference>
<dbReference type="FunFam" id="1.10.579.10:FF:000003">
    <property type="entry name" value="Deoxyribodipyrimidine photo-lyase"/>
    <property type="match status" value="1"/>
</dbReference>
<sequence>MTVPVSIVWFRQDLRVKDNPALHAACDLGKIIPIYIHDTSLPEKRLPGSVSKWWLHQSLNSLNDRLNGHLQVFEGDPEKLLPELMETFNVEHLFWNRCYEPWHVKRDKTVKESLKDNGKIVKSFNGSLLWEPWDIENKSGSPYKVFTPFYRKGCLQASSPRYPQAAVARITYADVKNKGVSIDSLGLMPDIKWYDGIAETWKPGEEGAADRLADFIDEAAKSYKKDRDFPAICGTSMLSAHLHFGEVSPNQVWYAILDAFGSADDNNIDTFLSELGWREFAHSLIYHFPTFPDKNFNEKFDKFPWRSSKKDLESWQKGKTGIPIVDAGMRELWHTGYMHNRVRMIVGSFLVKNLLIDWREGEAWFWDCLADADGANNSAGWQWVAGSGADAAPYFRVFNPVLQGEKFDKQGEYVRTWCPELSKLPNKLIHKPWEAGSAELKQAGIALGDQYPEPIVDLKASRQRALDAFAEIKG</sequence>
<proteinExistence type="inferred from homology"/>
<dbReference type="Proteomes" id="UP000175691">
    <property type="component" value="Unassembled WGS sequence"/>
</dbReference>
<dbReference type="GO" id="GO:0000719">
    <property type="term" value="P:photoreactive repair"/>
    <property type="evidence" value="ECO:0007669"/>
    <property type="project" value="UniProtKB-ARBA"/>
</dbReference>
<evidence type="ECO:0000256" key="9">
    <source>
        <dbReference type="ARBA" id="ARBA00033999"/>
    </source>
</evidence>
<comment type="similarity">
    <text evidence="14">Belongs to the DNA photolyase family.</text>
</comment>
<dbReference type="GO" id="GO:0003904">
    <property type="term" value="F:deoxyribodipyrimidine photo-lyase activity"/>
    <property type="evidence" value="ECO:0007669"/>
    <property type="project" value="UniProtKB-EC"/>
</dbReference>
<dbReference type="Gene3D" id="1.25.40.80">
    <property type="match status" value="1"/>
</dbReference>
<feature type="binding site" evidence="12">
    <location>
        <position position="271"/>
    </location>
    <ligand>
        <name>FAD</name>
        <dbReference type="ChEBI" id="CHEBI:57692"/>
    </ligand>
</feature>
<dbReference type="OrthoDB" id="9772484at2"/>
<evidence type="ECO:0000256" key="10">
    <source>
        <dbReference type="ARBA" id="ARBA00059220"/>
    </source>
</evidence>
<reference evidence="16 17" key="1">
    <citation type="submission" date="2016-08" db="EMBL/GenBank/DDBJ databases">
        <authorList>
            <person name="Seilhamer J.J."/>
        </authorList>
    </citation>
    <scope>NUCLEOTIDE SEQUENCE [LARGE SCALE GENOMIC DNA]</scope>
    <source>
        <strain evidence="16 17">KCTC 42603</strain>
    </source>
</reference>
<evidence type="ECO:0000256" key="2">
    <source>
        <dbReference type="ARBA" id="ARBA00005862"/>
    </source>
</evidence>
<feature type="site" description="Electron transfer via tryptophanyl radical" evidence="13">
    <location>
        <position position="305"/>
    </location>
</feature>
<evidence type="ECO:0000256" key="6">
    <source>
        <dbReference type="ARBA" id="ARBA00022827"/>
    </source>
</evidence>
<feature type="binding site" evidence="12">
    <location>
        <begin position="371"/>
        <end position="373"/>
    </location>
    <ligand>
        <name>FAD</name>
        <dbReference type="ChEBI" id="CHEBI:57692"/>
    </ligand>
</feature>
<evidence type="ECO:0000256" key="1">
    <source>
        <dbReference type="ARBA" id="ARBA00001932"/>
    </source>
</evidence>
<evidence type="ECO:0000256" key="14">
    <source>
        <dbReference type="RuleBase" id="RU004182"/>
    </source>
</evidence>
<dbReference type="AlphaFoldDB" id="A0A1E7ZD10"/>
<feature type="site" description="Electron transfer via tryptophanyl radical" evidence="13">
    <location>
        <position position="358"/>
    </location>
</feature>
<evidence type="ECO:0000256" key="7">
    <source>
        <dbReference type="ARBA" id="ARBA00022991"/>
    </source>
</evidence>
<gene>
    <name evidence="16" type="ORF">BFC18_08025</name>
</gene>
<feature type="binding site" evidence="12">
    <location>
        <begin position="235"/>
        <end position="239"/>
    </location>
    <ligand>
        <name>FAD</name>
        <dbReference type="ChEBI" id="CHEBI:57692"/>
    </ligand>
</feature>
<evidence type="ECO:0000256" key="12">
    <source>
        <dbReference type="PIRSR" id="PIRSR602081-1"/>
    </source>
</evidence>
<dbReference type="STRING" id="1656094.BFC18_08025"/>
<feature type="binding site" evidence="12">
    <location>
        <position position="223"/>
    </location>
    <ligand>
        <name>FAD</name>
        <dbReference type="ChEBI" id="CHEBI:57692"/>
    </ligand>
</feature>
<accession>A0A1E7ZD10</accession>
<dbReference type="PROSITE" id="PS00394">
    <property type="entry name" value="DNA_PHOTOLYASES_1_1"/>
    <property type="match status" value="1"/>
</dbReference>
<dbReference type="Gene3D" id="1.10.579.10">
    <property type="entry name" value="DNA Cyclobutane Dipyrimidine Photolyase, subunit A, domain 3"/>
    <property type="match status" value="1"/>
</dbReference>
<dbReference type="InterPro" id="IPR036134">
    <property type="entry name" value="Crypto/Photolyase_FAD-like_sf"/>
</dbReference>
<organism evidence="16 17">
    <name type="scientific">Alteromonas confluentis</name>
    <dbReference type="NCBI Taxonomy" id="1656094"/>
    <lineage>
        <taxon>Bacteria</taxon>
        <taxon>Pseudomonadati</taxon>
        <taxon>Pseudomonadota</taxon>
        <taxon>Gammaproteobacteria</taxon>
        <taxon>Alteromonadales</taxon>
        <taxon>Alteromonadaceae</taxon>
        <taxon>Alteromonas/Salinimonas group</taxon>
        <taxon>Alteromonas</taxon>
    </lineage>
</organism>
<feature type="domain" description="Photolyase/cryptochrome alpha/beta" evidence="15">
    <location>
        <begin position="4"/>
        <end position="129"/>
    </location>
</feature>
<dbReference type="PANTHER" id="PTHR11455">
    <property type="entry name" value="CRYPTOCHROME"/>
    <property type="match status" value="1"/>
</dbReference>
<evidence type="ECO:0000256" key="5">
    <source>
        <dbReference type="ARBA" id="ARBA00022630"/>
    </source>
</evidence>
<dbReference type="InterPro" id="IPR005101">
    <property type="entry name" value="Cryptochr/Photolyase_FAD-bd"/>
</dbReference>
<comment type="cofactor">
    <cofactor evidence="12">
        <name>FAD</name>
        <dbReference type="ChEBI" id="CHEBI:57692"/>
    </cofactor>
    <text evidence="12">Binds 1 FAD per subunit.</text>
</comment>
<dbReference type="PANTHER" id="PTHR11455:SF9">
    <property type="entry name" value="CRYPTOCHROME CIRCADIAN CLOCK 5 ISOFORM X1"/>
    <property type="match status" value="1"/>
</dbReference>
<evidence type="ECO:0000256" key="13">
    <source>
        <dbReference type="PIRSR" id="PIRSR602081-2"/>
    </source>
</evidence>